<evidence type="ECO:0000313" key="1">
    <source>
        <dbReference type="EMBL" id="VVM72889.1"/>
    </source>
</evidence>
<evidence type="ECO:0008006" key="3">
    <source>
        <dbReference type="Google" id="ProtNLM"/>
    </source>
</evidence>
<name>A0A5E6RX61_PSEFL</name>
<gene>
    <name evidence="1" type="ORF">PS631_01905</name>
</gene>
<dbReference type="InterPro" id="IPR010780">
    <property type="entry name" value="DUF1375"/>
</dbReference>
<dbReference type="RefSeq" id="WP_101316476.1">
    <property type="nucleotide sequence ID" value="NZ_CABVHF010000004.1"/>
</dbReference>
<dbReference type="Proteomes" id="UP000399692">
    <property type="component" value="Unassembled WGS sequence"/>
</dbReference>
<dbReference type="PROSITE" id="PS51257">
    <property type="entry name" value="PROKAR_LIPOPROTEIN"/>
    <property type="match status" value="1"/>
</dbReference>
<dbReference type="EMBL" id="CABVHF010000004">
    <property type="protein sequence ID" value="VVM72889.1"/>
    <property type="molecule type" value="Genomic_DNA"/>
</dbReference>
<organism evidence="1 2">
    <name type="scientific">Pseudomonas fluorescens</name>
    <dbReference type="NCBI Taxonomy" id="294"/>
    <lineage>
        <taxon>Bacteria</taxon>
        <taxon>Pseudomonadati</taxon>
        <taxon>Pseudomonadota</taxon>
        <taxon>Gammaproteobacteria</taxon>
        <taxon>Pseudomonadales</taxon>
        <taxon>Pseudomonadaceae</taxon>
        <taxon>Pseudomonas</taxon>
    </lineage>
</organism>
<accession>A0A5E6RX61</accession>
<sequence length="109" mass="11797">MLRKLTLYVLLGAVLSGCGTINTVFSSDADTINSLRKAKTRCETVPRVYSGLSYDLCVMHGPPQVTERDPAAPAMIPLQIIDLIPSGVIDTLLLPYTIYLQSSQGSLDL</sequence>
<dbReference type="Pfam" id="PF07119">
    <property type="entry name" value="DUF1375"/>
    <property type="match status" value="1"/>
</dbReference>
<proteinExistence type="predicted"/>
<evidence type="ECO:0000313" key="2">
    <source>
        <dbReference type="Proteomes" id="UP000399692"/>
    </source>
</evidence>
<reference evidence="1 2" key="1">
    <citation type="submission" date="2019-09" db="EMBL/GenBank/DDBJ databases">
        <authorList>
            <person name="Chandra G."/>
            <person name="Truman W A."/>
        </authorList>
    </citation>
    <scope>NUCLEOTIDE SEQUENCE [LARGE SCALE GENOMIC DNA]</scope>
    <source>
        <strain evidence="1">PS631</strain>
    </source>
</reference>
<dbReference type="AlphaFoldDB" id="A0A5E6RX61"/>
<protein>
    <recommendedName>
        <fullName evidence="3">YceK/YidQ family lipoprotein</fullName>
    </recommendedName>
</protein>
<dbReference type="OrthoDB" id="8547342at2"/>